<accession>A0A0F5YHW3</accession>
<sequence length="102" mass="11285">MTKKVGVTLPDGIFDILESRAESYGQTPTGLAAFLLQYCIVNNVGFIDAPELKETISIQFLQSLAFGNIPPDEELIKLSARLSIPYEVLARLRDACKERSPQ</sequence>
<comment type="caution">
    <text evidence="1">The sequence shown here is derived from an EMBL/GenBank/DDBJ whole genome shotgun (WGS) entry which is preliminary data.</text>
</comment>
<dbReference type="Proteomes" id="UP000033607">
    <property type="component" value="Unassembled WGS sequence"/>
</dbReference>
<dbReference type="AlphaFoldDB" id="A0A0F5YHW3"/>
<evidence type="ECO:0000313" key="2">
    <source>
        <dbReference type="Proteomes" id="UP000033607"/>
    </source>
</evidence>
<organism evidence="1 2">
    <name type="scientific">Limnoraphis robusta CS-951</name>
    <dbReference type="NCBI Taxonomy" id="1637645"/>
    <lineage>
        <taxon>Bacteria</taxon>
        <taxon>Bacillati</taxon>
        <taxon>Cyanobacteriota</taxon>
        <taxon>Cyanophyceae</taxon>
        <taxon>Oscillatoriophycideae</taxon>
        <taxon>Oscillatoriales</taxon>
        <taxon>Sirenicapillariaceae</taxon>
        <taxon>Limnoraphis</taxon>
    </lineage>
</organism>
<evidence type="ECO:0000313" key="1">
    <source>
        <dbReference type="EMBL" id="KKD38494.1"/>
    </source>
</evidence>
<gene>
    <name evidence="1" type="ORF">WN50_08550</name>
</gene>
<name>A0A0F5YHW3_9CYAN</name>
<dbReference type="RefSeq" id="WP_046278114.1">
    <property type="nucleotide sequence ID" value="NZ_LATL02000095.1"/>
</dbReference>
<dbReference type="OrthoDB" id="465824at2"/>
<reference evidence="1 2" key="1">
    <citation type="submission" date="2015-06" db="EMBL/GenBank/DDBJ databases">
        <title>Draft genome assembly of filamentous brackish cyanobacterium Limnoraphis robusta strain CS-951.</title>
        <authorList>
            <person name="Willis A."/>
            <person name="Parks M."/>
            <person name="Burford M.A."/>
        </authorList>
    </citation>
    <scope>NUCLEOTIDE SEQUENCE [LARGE SCALE GENOMIC DNA]</scope>
    <source>
        <strain evidence="1 2">CS-951</strain>
    </source>
</reference>
<proteinExistence type="predicted"/>
<protein>
    <submittedName>
        <fullName evidence="1">Uncharacterized protein</fullName>
    </submittedName>
</protein>
<dbReference type="EMBL" id="LATL02000095">
    <property type="protein sequence ID" value="KKD38494.1"/>
    <property type="molecule type" value="Genomic_DNA"/>
</dbReference>